<dbReference type="Pfam" id="PF21445">
    <property type="entry name" value="ADDB_N"/>
    <property type="match status" value="1"/>
</dbReference>
<dbReference type="GO" id="GO:0046872">
    <property type="term" value="F:metal ion binding"/>
    <property type="evidence" value="ECO:0007669"/>
    <property type="project" value="UniProtKB-KW"/>
</dbReference>
<keyword evidence="17" id="KW-1185">Reference proteome</keyword>
<dbReference type="PANTHER" id="PTHR30591:SF1">
    <property type="entry name" value="RECBCD ENZYME SUBUNIT RECC"/>
    <property type="match status" value="1"/>
</dbReference>
<evidence type="ECO:0000256" key="1">
    <source>
        <dbReference type="ARBA" id="ARBA00022485"/>
    </source>
</evidence>
<feature type="binding site" evidence="14">
    <location>
        <position position="802"/>
    </location>
    <ligand>
        <name>[4Fe-4S] cluster</name>
        <dbReference type="ChEBI" id="CHEBI:49883"/>
    </ligand>
</feature>
<keyword evidence="6 14" id="KW-0378">Hydrolase</keyword>
<reference evidence="16 17" key="1">
    <citation type="submission" date="2018-05" db="EMBL/GenBank/DDBJ databases">
        <title>Kurthia sibirica genome sequence.</title>
        <authorList>
            <person name="Maclea K.S."/>
            <person name="Goen A.E."/>
        </authorList>
    </citation>
    <scope>NUCLEOTIDE SEQUENCE [LARGE SCALE GENOMIC DNA]</scope>
    <source>
        <strain evidence="16 17">ATCC 49154</strain>
    </source>
</reference>
<accession>A0A2U3AMR1</accession>
<dbReference type="OrthoDB" id="9758506at2"/>
<dbReference type="GO" id="GO:0003690">
    <property type="term" value="F:double-stranded DNA binding"/>
    <property type="evidence" value="ECO:0007669"/>
    <property type="project" value="UniProtKB-UniRule"/>
</dbReference>
<keyword evidence="1 14" id="KW-0004">4Fe-4S</keyword>
<dbReference type="AlphaFoldDB" id="A0A2U3AMR1"/>
<dbReference type="GO" id="GO:0000724">
    <property type="term" value="P:double-strand break repair via homologous recombination"/>
    <property type="evidence" value="ECO:0007669"/>
    <property type="project" value="UniProtKB-UniRule"/>
</dbReference>
<evidence type="ECO:0000256" key="11">
    <source>
        <dbReference type="ARBA" id="ARBA00023014"/>
    </source>
</evidence>
<dbReference type="Pfam" id="PF12705">
    <property type="entry name" value="PDDEXK_1"/>
    <property type="match status" value="1"/>
</dbReference>
<dbReference type="InterPro" id="IPR027417">
    <property type="entry name" value="P-loop_NTPase"/>
</dbReference>
<evidence type="ECO:0000313" key="16">
    <source>
        <dbReference type="EMBL" id="PWI25828.1"/>
    </source>
</evidence>
<evidence type="ECO:0000256" key="7">
    <source>
        <dbReference type="ARBA" id="ARBA00022806"/>
    </source>
</evidence>
<keyword evidence="12 14" id="KW-0238">DNA-binding</keyword>
<feature type="binding site" evidence="14">
    <location>
        <position position="1134"/>
    </location>
    <ligand>
        <name>[4Fe-4S] cluster</name>
        <dbReference type="ChEBI" id="CHEBI:49883"/>
    </ligand>
</feature>
<dbReference type="RefSeq" id="WP_109305585.1">
    <property type="nucleotide sequence ID" value="NZ_BJUF01000012.1"/>
</dbReference>
<dbReference type="GO" id="GO:0004386">
    <property type="term" value="F:helicase activity"/>
    <property type="evidence" value="ECO:0007669"/>
    <property type="project" value="UniProtKB-KW"/>
</dbReference>
<dbReference type="EC" id="3.1.-.-" evidence="14"/>
<comment type="similarity">
    <text evidence="14">Belongs to the helicase family. AddB/RexB type 1 subfamily.</text>
</comment>
<evidence type="ECO:0000256" key="14">
    <source>
        <dbReference type="HAMAP-Rule" id="MF_01452"/>
    </source>
</evidence>
<feature type="domain" description="UvrD-like helicase C-terminal" evidence="15">
    <location>
        <begin position="278"/>
        <end position="585"/>
    </location>
</feature>
<keyword evidence="5 14" id="KW-0227">DNA damage</keyword>
<dbReference type="GO" id="GO:0051539">
    <property type="term" value="F:4 iron, 4 sulfur cluster binding"/>
    <property type="evidence" value="ECO:0007669"/>
    <property type="project" value="UniProtKB-KW"/>
</dbReference>
<dbReference type="PROSITE" id="PS51217">
    <property type="entry name" value="UVRD_HELICASE_CTER"/>
    <property type="match status" value="1"/>
</dbReference>
<comment type="cofactor">
    <cofactor evidence="14">
        <name>Mg(2+)</name>
        <dbReference type="ChEBI" id="CHEBI:18420"/>
    </cofactor>
</comment>
<evidence type="ECO:0000259" key="15">
    <source>
        <dbReference type="PROSITE" id="PS51217"/>
    </source>
</evidence>
<evidence type="ECO:0000256" key="13">
    <source>
        <dbReference type="ARBA" id="ARBA00023204"/>
    </source>
</evidence>
<keyword evidence="4 14" id="KW-0547">Nucleotide-binding</keyword>
<dbReference type="InterPro" id="IPR038726">
    <property type="entry name" value="PDDEXK_AddAB-type"/>
</dbReference>
<protein>
    <recommendedName>
        <fullName evidence="14">ATP-dependent helicase/deoxyribonuclease subunit B</fullName>
        <ecNumber evidence="14">3.1.-.-</ecNumber>
    </recommendedName>
    <alternativeName>
        <fullName evidence="14">ATP-dependent helicase/nuclease subunit AddB</fullName>
    </alternativeName>
</protein>
<dbReference type="NCBIfam" id="TIGR02773">
    <property type="entry name" value="addB_Gpos"/>
    <property type="match status" value="1"/>
</dbReference>
<comment type="cofactor">
    <cofactor evidence="14">
        <name>[4Fe-4S] cluster</name>
        <dbReference type="ChEBI" id="CHEBI:49883"/>
    </cofactor>
    <text evidence="14">Binds 1 [4Fe-4S] cluster.</text>
</comment>
<comment type="miscellaneous">
    <text evidence="14">Despite having conserved helicase domains, this subunit does not have helicase activity.</text>
</comment>
<evidence type="ECO:0000256" key="10">
    <source>
        <dbReference type="ARBA" id="ARBA00023004"/>
    </source>
</evidence>
<keyword evidence="13 14" id="KW-0234">DNA repair</keyword>
<keyword evidence="8 14" id="KW-0269">Exonuclease</keyword>
<keyword evidence="9 14" id="KW-0067">ATP-binding</keyword>
<dbReference type="GO" id="GO:0008409">
    <property type="term" value="F:5'-3' exonuclease activity"/>
    <property type="evidence" value="ECO:0007669"/>
    <property type="project" value="UniProtKB-UniRule"/>
</dbReference>
<comment type="function">
    <text evidence="14">The heterodimer acts as both an ATP-dependent DNA helicase and an ATP-dependent, dual-direction single-stranded exonuclease. Recognizes the chi site generating a DNA molecule suitable for the initiation of homologous recombination. The AddB subunit has 5' -&gt; 3' nuclease activity but not helicase activity.</text>
</comment>
<comment type="subunit">
    <text evidence="14">Heterodimer of AddA and AddB.</text>
</comment>
<sequence length="1170" mass="134354">MALTIISGRAGTGKTTYIQQEVGDALRKEPIGAPIFLIVPDQMSFSTEYELTQLEGVEGMVRAQATKFKRLAWRVLTDVGGISREEINGFGYRMLIRNTLLELKDELSLFKKSANKRGFTEEIESLLKEFSRYSIDGAKLAELASQLKEDDHSPLTLQNKMHDLHLIMQSIEEKLGTSYVDSEGYIPLLINCVQQSELIRQSHIYIDGFTSFTTREFELVAMLLTVAKDVTVALPFDDEAAADDDHSLFHEPAKTARHLKDIAFQQGVEVKKTIHLTQQLKFKSNDLAYIEKQLDNYPIERMKEHPDGGLSLFAATSRSAEIHGVAREIRRLVQEEHYRYRHIAILYRQANIYDPILETVFKEYDIPLFLSQTKAMLHHPLIELCRSSLEIIQKEWAYEPVFRAIKTDLFFPTAANMTVWRERADRMENFVIAQGIFGERWFDERRWLYKKYRGLEFYSTNQTDEERAIQAEIAAMRSHFREPLLALEKAIDQASTGIDYASALFEFLEQQQVFEKMMTMKDSEMEKGKLLEATEHDQVWNGVVDLLDQFVTMFGTTELTLDEVVAILDEGYDSLSFSRIPPSVDQVTVATADLARLSKMKAVFVIGMNEGVYPVRIDHEGIIADSEREWFTRLGHNIAPTSKERLLEEDLITYAAFTSASHKLIVSYTMSDEEGKSVLPSLFINRLKDLTGVEESIIFMTPDEALTSEEDWSYISHPRTALAYLMGQIRQNIYDKKPLTPEWQALRSYYEQDVTWSVILQRLMKPLTTHNKAEQLTPDITAELYGQHLNSSVTRVENYYKCPFSHFASYGLQLQERQEYRLEPPTIGELFHEALKWISNETAAKNISWGQLSPPQCKQLAAEAVEFVVPMLYHQILLSTARYRYILRKLTQIVERTMLSLSNHAKNTGFRQIAIEAAFGPGEQLPPMIIKIDENREMRMRGRIDRIDSTTINDEAYLRVIDYKSSAQKLDLNNVYHGLSLQMLTYLDVAVENASQWLPVHTEAGGVLYIHMHNPMIKADTMIDDYQSEEEILKEFKMNGLLLDQKDVILEMDESLEDSGGRSKVIPVQIKKDGEVSKATSSVIEKADLDDLRLFIRQKHREAGQGILDGHTAISPYRMKQRTACDYCPHKAVCQFDTTDVQQRYRSLETTKADDLIDKMKREVHVNDSE</sequence>
<keyword evidence="2 14" id="KW-0540">Nuclease</keyword>
<dbReference type="InterPro" id="IPR014017">
    <property type="entry name" value="DNA_helicase_UvrD-like_C"/>
</dbReference>
<dbReference type="HAMAP" id="MF_01452">
    <property type="entry name" value="AddB_type1"/>
    <property type="match status" value="1"/>
</dbReference>
<feature type="binding site" evidence="14">
    <location>
        <position position="1125"/>
    </location>
    <ligand>
        <name>[4Fe-4S] cluster</name>
        <dbReference type="ChEBI" id="CHEBI:49883"/>
    </ligand>
</feature>
<dbReference type="InterPro" id="IPR011604">
    <property type="entry name" value="PDDEXK-like_dom_sf"/>
</dbReference>
<dbReference type="Proteomes" id="UP000245938">
    <property type="component" value="Unassembled WGS sequence"/>
</dbReference>
<dbReference type="SUPFAM" id="SSF52540">
    <property type="entry name" value="P-loop containing nucleoside triphosphate hydrolases"/>
    <property type="match status" value="1"/>
</dbReference>
<evidence type="ECO:0000256" key="2">
    <source>
        <dbReference type="ARBA" id="ARBA00022722"/>
    </source>
</evidence>
<organism evidence="16 17">
    <name type="scientific">Kurthia sibirica</name>
    <dbReference type="NCBI Taxonomy" id="202750"/>
    <lineage>
        <taxon>Bacteria</taxon>
        <taxon>Bacillati</taxon>
        <taxon>Bacillota</taxon>
        <taxon>Bacilli</taxon>
        <taxon>Bacillales</taxon>
        <taxon>Caryophanaceae</taxon>
        <taxon>Kurthia</taxon>
    </lineage>
</organism>
<keyword evidence="10 14" id="KW-0408">Iron</keyword>
<dbReference type="InterPro" id="IPR014140">
    <property type="entry name" value="DNA_helicase_suAddB"/>
</dbReference>
<dbReference type="Pfam" id="PF13361">
    <property type="entry name" value="UvrD_C"/>
    <property type="match status" value="1"/>
</dbReference>
<evidence type="ECO:0000313" key="17">
    <source>
        <dbReference type="Proteomes" id="UP000245938"/>
    </source>
</evidence>
<dbReference type="EMBL" id="QFVR01000006">
    <property type="protein sequence ID" value="PWI25828.1"/>
    <property type="molecule type" value="Genomic_DNA"/>
</dbReference>
<evidence type="ECO:0000256" key="3">
    <source>
        <dbReference type="ARBA" id="ARBA00022723"/>
    </source>
</evidence>
<dbReference type="Gene3D" id="3.40.50.300">
    <property type="entry name" value="P-loop containing nucleotide triphosphate hydrolases"/>
    <property type="match status" value="4"/>
</dbReference>
<dbReference type="GO" id="GO:0005524">
    <property type="term" value="F:ATP binding"/>
    <property type="evidence" value="ECO:0007669"/>
    <property type="project" value="UniProtKB-UniRule"/>
</dbReference>
<evidence type="ECO:0000256" key="4">
    <source>
        <dbReference type="ARBA" id="ARBA00022741"/>
    </source>
</evidence>
<dbReference type="InterPro" id="IPR049035">
    <property type="entry name" value="ADDB_N"/>
</dbReference>
<name>A0A2U3AMR1_9BACL</name>
<proteinExistence type="inferred from homology"/>
<keyword evidence="7 14" id="KW-0347">Helicase</keyword>
<keyword evidence="3 14" id="KW-0479">Metal-binding</keyword>
<evidence type="ECO:0000256" key="8">
    <source>
        <dbReference type="ARBA" id="ARBA00022839"/>
    </source>
</evidence>
<gene>
    <name evidence="14 16" type="primary">addB</name>
    <name evidence="16" type="ORF">DEX24_06395</name>
</gene>
<comment type="caution">
    <text evidence="16">The sequence shown here is derived from an EMBL/GenBank/DDBJ whole genome shotgun (WGS) entry which is preliminary data.</text>
</comment>
<evidence type="ECO:0000256" key="9">
    <source>
        <dbReference type="ARBA" id="ARBA00022840"/>
    </source>
</evidence>
<dbReference type="PANTHER" id="PTHR30591">
    <property type="entry name" value="RECBCD ENZYME SUBUNIT RECC"/>
    <property type="match status" value="1"/>
</dbReference>
<evidence type="ECO:0000256" key="5">
    <source>
        <dbReference type="ARBA" id="ARBA00022763"/>
    </source>
</evidence>
<feature type="binding site" evidence="14">
    <location>
        <position position="1128"/>
    </location>
    <ligand>
        <name>[4Fe-4S] cluster</name>
        <dbReference type="ChEBI" id="CHEBI:49883"/>
    </ligand>
</feature>
<evidence type="ECO:0000256" key="6">
    <source>
        <dbReference type="ARBA" id="ARBA00022801"/>
    </source>
</evidence>
<dbReference type="Gene3D" id="3.90.320.10">
    <property type="match status" value="1"/>
</dbReference>
<evidence type="ECO:0000256" key="12">
    <source>
        <dbReference type="ARBA" id="ARBA00023125"/>
    </source>
</evidence>
<keyword evidence="11 14" id="KW-0411">Iron-sulfur</keyword>